<dbReference type="PROSITE" id="PS51192">
    <property type="entry name" value="HELICASE_ATP_BIND_1"/>
    <property type="match status" value="1"/>
</dbReference>
<dbReference type="Gene3D" id="3.40.50.300">
    <property type="entry name" value="P-loop containing nucleotide triphosphate hydrolases"/>
    <property type="match status" value="1"/>
</dbReference>
<organism evidence="3">
    <name type="scientific">viral metagenome</name>
    <dbReference type="NCBI Taxonomy" id="1070528"/>
    <lineage>
        <taxon>unclassified sequences</taxon>
        <taxon>metagenomes</taxon>
        <taxon>organismal metagenomes</taxon>
    </lineage>
</organism>
<sequence length="1161" mass="133854">MDKLTPELCHKWRQNKLLNPDEPINPLTKYKVKKGKATYREIERICKKLPEINETKEEPASAKPIFNKKTYLSKPLTKDLCLLWMANKYKNPITNYTISEKSPIFKELARDCPRILNASPPKPNKSPVKSASPIKYDDVTDIKEEIDDNENHDNDNDKQYFPDIEDNDFKSKLMAMKEINVHKINKYDDIITIDDFERKANELCTGFDKSFFQYLMGHYLSYRMPYKSMLIYYSVGVGKTCTAITIAETFLISHNSYEEPKIWVIMPVSIEDGFKQQIFKRGDYNTISEQCTGDLYVKLGQLNDKLTDAEVDKRIKKIIKSRYQIFTYEGFATFYENNYIAKGKVATDKIIIVDEAHNIRQGNSEDKKRVYNSLIEVAKTGVNNKLILLSATPMYNEPTDIYDLIELLLLNDRRDIKIPKNIFDDNNNINKNAKEFLINIASNYISYLRGKNPFNFAFKLSPSNSGVPILSKVIPLTENGNPIEAIDNNWVDKVKDGIVISKLGSAQLKYLEDKKLVDENIQNNFKGLQPMNIVYDNSIGSKGFYNKFFRRNADKDSFSVSYNPKYTDALMPDDKHLGLYSGKILNILNIIRKTKGITIIYSKYLHSGIIPVAIGLEHMGYSRYGTDNILADANVNNRVAYDGIKNPRYCILTSDNQDTKIMGGTTISKLINIINNPSNIYGNDIKVILMTPVAGEGLNIFNVREIHLLEAWYHFNRIDQIIGRGIRNCSHKRLPINERNVTVFMHCAIENYEKETADVHAYRISSRKLHQSYLIDAIIRNNSIDCSLFKNINYFPKSMFKLGPIPIQTSQGVNIKYELGDEPEYEPKCNIKELETDMRGYRQNTYKHLSLNIQMKLRKLLLEFIHNENYFISYTDINKFFKEIDYDILMYAITSSIYPNILIDGYIIIPHENGLHIVKVGTETPLKIALVKNTIKEDDVEEVKETDIYKTFAKYKDGPINTAIIALYSSIDLYSFEYLIKKILTSKHLSEIDEFIATCLYKEGALIASKEIPILGAVDKYVGFINIFNDDFEPLLYNNGNYKTLNPKQKEQLLKNRRYINLAPDMSKEKLHWGLFVPDYIDKKEKKNKHNLFKILTAGVAYGKKTGIVCTSLHKPQHIKILSDLGIPNNKLTKEKYCITIANELYKINRITLNPPWKPLS</sequence>
<dbReference type="Pfam" id="PF00176">
    <property type="entry name" value="SNF2-rel_dom"/>
    <property type="match status" value="1"/>
</dbReference>
<name>A0A6C0DMW7_9ZZZZ</name>
<proteinExistence type="predicted"/>
<dbReference type="EMBL" id="MN739643">
    <property type="protein sequence ID" value="QHT17682.1"/>
    <property type="molecule type" value="Genomic_DNA"/>
</dbReference>
<evidence type="ECO:0000259" key="2">
    <source>
        <dbReference type="PROSITE" id="PS51192"/>
    </source>
</evidence>
<dbReference type="Gene3D" id="3.40.50.10810">
    <property type="entry name" value="Tandem AAA-ATPase domain"/>
    <property type="match status" value="1"/>
</dbReference>
<dbReference type="CDD" id="cd18785">
    <property type="entry name" value="SF2_C"/>
    <property type="match status" value="1"/>
</dbReference>
<dbReference type="InterPro" id="IPR027417">
    <property type="entry name" value="P-loop_NTPase"/>
</dbReference>
<evidence type="ECO:0000256" key="1">
    <source>
        <dbReference type="ARBA" id="ARBA00022801"/>
    </source>
</evidence>
<feature type="domain" description="Helicase ATP-binding" evidence="2">
    <location>
        <begin position="220"/>
        <end position="411"/>
    </location>
</feature>
<dbReference type="InterPro" id="IPR000330">
    <property type="entry name" value="SNF2_N"/>
</dbReference>
<dbReference type="AlphaFoldDB" id="A0A6C0DMW7"/>
<dbReference type="InterPro" id="IPR014001">
    <property type="entry name" value="Helicase_ATP-bd"/>
</dbReference>
<accession>A0A6C0DMW7</accession>
<dbReference type="SUPFAM" id="SSF52540">
    <property type="entry name" value="P-loop containing nucleoside triphosphate hydrolases"/>
    <property type="match status" value="2"/>
</dbReference>
<reference evidence="3" key="1">
    <citation type="journal article" date="2020" name="Nature">
        <title>Giant virus diversity and host interactions through global metagenomics.</title>
        <authorList>
            <person name="Schulz F."/>
            <person name="Roux S."/>
            <person name="Paez-Espino D."/>
            <person name="Jungbluth S."/>
            <person name="Walsh D.A."/>
            <person name="Denef V.J."/>
            <person name="McMahon K.D."/>
            <person name="Konstantinidis K.T."/>
            <person name="Eloe-Fadrosh E.A."/>
            <person name="Kyrpides N.C."/>
            <person name="Woyke T."/>
        </authorList>
    </citation>
    <scope>NUCLEOTIDE SEQUENCE</scope>
    <source>
        <strain evidence="3">GVMAG-M-3300023174-30</strain>
    </source>
</reference>
<keyword evidence="1" id="KW-0378">Hydrolase</keyword>
<dbReference type="PANTHER" id="PTHR45766:SF6">
    <property type="entry name" value="SWI_SNF-RELATED MATRIX-ASSOCIATED ACTIN-DEPENDENT REGULATOR OF CHROMATIN SUBFAMILY A-LIKE PROTEIN 1"/>
    <property type="match status" value="1"/>
</dbReference>
<dbReference type="InterPro" id="IPR014901">
    <property type="entry name" value="2-cysteine_adaptor"/>
</dbReference>
<evidence type="ECO:0000313" key="3">
    <source>
        <dbReference type="EMBL" id="QHT17682.1"/>
    </source>
</evidence>
<dbReference type="Pfam" id="PF08793">
    <property type="entry name" value="2C_adapt"/>
    <property type="match status" value="1"/>
</dbReference>
<dbReference type="GO" id="GO:0005524">
    <property type="term" value="F:ATP binding"/>
    <property type="evidence" value="ECO:0007669"/>
    <property type="project" value="InterPro"/>
</dbReference>
<dbReference type="GO" id="GO:0016787">
    <property type="term" value="F:hydrolase activity"/>
    <property type="evidence" value="ECO:0007669"/>
    <property type="project" value="UniProtKB-KW"/>
</dbReference>
<dbReference type="PANTHER" id="PTHR45766">
    <property type="entry name" value="DNA ANNEALING HELICASE AND ENDONUCLEASE ZRANB3 FAMILY MEMBER"/>
    <property type="match status" value="1"/>
</dbReference>
<dbReference type="InterPro" id="IPR038718">
    <property type="entry name" value="SNF2-like_sf"/>
</dbReference>
<protein>
    <recommendedName>
        <fullName evidence="2">Helicase ATP-binding domain-containing protein</fullName>
    </recommendedName>
</protein>